<accession>A0A1G9G9B2</accession>
<dbReference type="STRING" id="1075417.SAMN05421823_10418"/>
<dbReference type="GO" id="GO:0046872">
    <property type="term" value="F:metal ion binding"/>
    <property type="evidence" value="ECO:0007669"/>
    <property type="project" value="InterPro"/>
</dbReference>
<dbReference type="SUPFAM" id="SSF55008">
    <property type="entry name" value="HMA, heavy metal-associated domain"/>
    <property type="match status" value="1"/>
</dbReference>
<gene>
    <name evidence="1" type="ORF">SAMN05421823_10418</name>
</gene>
<dbReference type="InterPro" id="IPR036163">
    <property type="entry name" value="HMA_dom_sf"/>
</dbReference>
<reference evidence="1 2" key="1">
    <citation type="submission" date="2016-10" db="EMBL/GenBank/DDBJ databases">
        <authorList>
            <person name="de Groot N.N."/>
        </authorList>
    </citation>
    <scope>NUCLEOTIDE SEQUENCE [LARGE SCALE GENOMIC DNA]</scope>
    <source>
        <strain evidence="1 2">DSM 25186</strain>
    </source>
</reference>
<dbReference type="Gene3D" id="3.30.70.100">
    <property type="match status" value="1"/>
</dbReference>
<protein>
    <recommendedName>
        <fullName evidence="3">Copper chaperone CopZ</fullName>
    </recommendedName>
</protein>
<sequence length="81" mass="8921">MLMELLKFKTNLTSEENVATVTPMLDKKENISQWNVDTDDADHILSITGNDVDPQQVENLLQEAGFSAELLQVIGMGGSDL</sequence>
<dbReference type="Proteomes" id="UP000198510">
    <property type="component" value="Unassembled WGS sequence"/>
</dbReference>
<proteinExistence type="predicted"/>
<organism evidence="1 2">
    <name type="scientific">Catalinimonas alkaloidigena</name>
    <dbReference type="NCBI Taxonomy" id="1075417"/>
    <lineage>
        <taxon>Bacteria</taxon>
        <taxon>Pseudomonadati</taxon>
        <taxon>Bacteroidota</taxon>
        <taxon>Cytophagia</taxon>
        <taxon>Cytophagales</taxon>
        <taxon>Catalimonadaceae</taxon>
        <taxon>Catalinimonas</taxon>
    </lineage>
</organism>
<evidence type="ECO:0000313" key="2">
    <source>
        <dbReference type="Proteomes" id="UP000198510"/>
    </source>
</evidence>
<keyword evidence="2" id="KW-1185">Reference proteome</keyword>
<evidence type="ECO:0008006" key="3">
    <source>
        <dbReference type="Google" id="ProtNLM"/>
    </source>
</evidence>
<dbReference type="EMBL" id="FNFO01000004">
    <property type="protein sequence ID" value="SDK96863.1"/>
    <property type="molecule type" value="Genomic_DNA"/>
</dbReference>
<evidence type="ECO:0000313" key="1">
    <source>
        <dbReference type="EMBL" id="SDK96863.1"/>
    </source>
</evidence>
<dbReference type="AlphaFoldDB" id="A0A1G9G9B2"/>
<name>A0A1G9G9B2_9BACT</name>